<sequence>MVTGAGMKTFFCRLLPPRASFPADITPEEMLLMQQHAQYWRGWMEHGRVVAFGPVADPRGSYGIGILEVEDDAELQRFIANDPVILAGRGFSYEAHPMPRGAVHRPFATA</sequence>
<comment type="similarity">
    <text evidence="1">Belongs to the YciI family.</text>
</comment>
<dbReference type="InterPro" id="IPR005545">
    <property type="entry name" value="YCII"/>
</dbReference>
<dbReference type="EMBL" id="DF970179">
    <property type="protein sequence ID" value="GAP65970.1"/>
    <property type="molecule type" value="Genomic_DNA"/>
</dbReference>
<feature type="domain" description="YCII-related" evidence="2">
    <location>
        <begin position="27"/>
        <end position="96"/>
    </location>
</feature>
<name>A0A0K8QM21_9GAMM</name>
<dbReference type="SUPFAM" id="SSF54909">
    <property type="entry name" value="Dimeric alpha+beta barrel"/>
    <property type="match status" value="1"/>
</dbReference>
<keyword evidence="4" id="KW-1185">Reference proteome</keyword>
<dbReference type="Gene3D" id="3.30.70.1060">
    <property type="entry name" value="Dimeric alpha+beta barrel"/>
    <property type="match status" value="1"/>
</dbReference>
<organism evidence="3">
    <name type="scientific">Mizugakiibacter sediminis</name>
    <dbReference type="NCBI Taxonomy" id="1475481"/>
    <lineage>
        <taxon>Bacteria</taxon>
        <taxon>Pseudomonadati</taxon>
        <taxon>Pseudomonadota</taxon>
        <taxon>Gammaproteobacteria</taxon>
        <taxon>Lysobacterales</taxon>
        <taxon>Rhodanobacteraceae</taxon>
        <taxon>Mizugakiibacter</taxon>
    </lineage>
</organism>
<proteinExistence type="inferred from homology"/>
<evidence type="ECO:0000313" key="4">
    <source>
        <dbReference type="Proteomes" id="UP000253740"/>
    </source>
</evidence>
<protein>
    <submittedName>
        <fullName evidence="3">YCII-related</fullName>
    </submittedName>
</protein>
<dbReference type="InterPro" id="IPR011008">
    <property type="entry name" value="Dimeric_a/b-barrel"/>
</dbReference>
<reference evidence="3" key="1">
    <citation type="submission" date="2015-08" db="EMBL/GenBank/DDBJ databases">
        <title>Complete DNA Sequence of Pseudomonas syringae pv. actinidiae, the Causal Agent of Kiwifruit Canker Disease.</title>
        <authorList>
            <person name="Rikkerink E.H.A."/>
            <person name="Fineran P.C."/>
        </authorList>
    </citation>
    <scope>NUCLEOTIDE SEQUENCE</scope>
    <source>
        <strain evidence="3">SkMP5</strain>
    </source>
</reference>
<evidence type="ECO:0000256" key="1">
    <source>
        <dbReference type="ARBA" id="ARBA00007689"/>
    </source>
</evidence>
<evidence type="ECO:0000259" key="2">
    <source>
        <dbReference type="Pfam" id="PF03795"/>
    </source>
</evidence>
<dbReference type="Pfam" id="PF03795">
    <property type="entry name" value="YCII"/>
    <property type="match status" value="1"/>
</dbReference>
<dbReference type="STRING" id="1475481.GCA_000953855_01289"/>
<accession>A0A0K8QM21</accession>
<evidence type="ECO:0000313" key="3">
    <source>
        <dbReference type="EMBL" id="GAP65970.1"/>
    </source>
</evidence>
<dbReference type="Proteomes" id="UP000253740">
    <property type="component" value="Unassembled WGS sequence"/>
</dbReference>
<dbReference type="AlphaFoldDB" id="A0A0K8QM21"/>
<gene>
    <name evidence="3" type="ORF">MBSD_n1272</name>
</gene>